<dbReference type="Proteomes" id="UP000323521">
    <property type="component" value="Chromosome"/>
</dbReference>
<protein>
    <submittedName>
        <fullName evidence="8">Uracil permease</fullName>
    </submittedName>
</protein>
<dbReference type="InterPro" id="IPR006042">
    <property type="entry name" value="Xan_ur_permease"/>
</dbReference>
<keyword evidence="5 7" id="KW-1133">Transmembrane helix</keyword>
<dbReference type="KEGG" id="fwa:DCMF_08865"/>
<feature type="transmembrane region" description="Helical" evidence="7">
    <location>
        <begin position="41"/>
        <end position="60"/>
    </location>
</feature>
<keyword evidence="3" id="KW-0813">Transport</keyword>
<feature type="transmembrane region" description="Helical" evidence="7">
    <location>
        <begin position="12"/>
        <end position="35"/>
    </location>
</feature>
<comment type="subcellular location">
    <subcellularLocation>
        <location evidence="1">Membrane</location>
        <topology evidence="1">Multi-pass membrane protein</topology>
    </subcellularLocation>
</comment>
<reference evidence="8 9" key="1">
    <citation type="submission" date="2016-10" db="EMBL/GenBank/DDBJ databases">
        <title>Complete Genome Sequence of Peptococcaceae strain DCMF.</title>
        <authorList>
            <person name="Edwards R.J."/>
            <person name="Holland S.I."/>
            <person name="Deshpande N.P."/>
            <person name="Wong Y.K."/>
            <person name="Ertan H."/>
            <person name="Manefield M."/>
            <person name="Russell T.L."/>
            <person name="Lee M.J."/>
        </authorList>
    </citation>
    <scope>NUCLEOTIDE SEQUENCE [LARGE SCALE GENOMIC DNA]</scope>
    <source>
        <strain evidence="8 9">DCMF</strain>
    </source>
</reference>
<evidence type="ECO:0000256" key="3">
    <source>
        <dbReference type="ARBA" id="ARBA00022448"/>
    </source>
</evidence>
<evidence type="ECO:0000313" key="8">
    <source>
        <dbReference type="EMBL" id="ATW28482.1"/>
    </source>
</evidence>
<proteinExistence type="inferred from homology"/>
<evidence type="ECO:0000256" key="4">
    <source>
        <dbReference type="ARBA" id="ARBA00022692"/>
    </source>
</evidence>
<feature type="transmembrane region" description="Helical" evidence="7">
    <location>
        <begin position="254"/>
        <end position="279"/>
    </location>
</feature>
<accession>A0A3G1L123</accession>
<keyword evidence="9" id="KW-1185">Reference proteome</keyword>
<organism evidence="8 9">
    <name type="scientific">Formimonas warabiya</name>
    <dbReference type="NCBI Taxonomy" id="1761012"/>
    <lineage>
        <taxon>Bacteria</taxon>
        <taxon>Bacillati</taxon>
        <taxon>Bacillota</taxon>
        <taxon>Clostridia</taxon>
        <taxon>Eubacteriales</taxon>
        <taxon>Peptococcaceae</taxon>
        <taxon>Candidatus Formimonas</taxon>
    </lineage>
</organism>
<feature type="transmembrane region" description="Helical" evidence="7">
    <location>
        <begin position="67"/>
        <end position="83"/>
    </location>
</feature>
<feature type="transmembrane region" description="Helical" evidence="7">
    <location>
        <begin position="174"/>
        <end position="195"/>
    </location>
</feature>
<dbReference type="RefSeq" id="WP_148134098.1">
    <property type="nucleotide sequence ID" value="NZ_CP017634.1"/>
</dbReference>
<evidence type="ECO:0000313" key="9">
    <source>
        <dbReference type="Proteomes" id="UP000323521"/>
    </source>
</evidence>
<feature type="transmembrane region" description="Helical" evidence="7">
    <location>
        <begin position="360"/>
        <end position="383"/>
    </location>
</feature>
<dbReference type="OrthoDB" id="9779092at2"/>
<feature type="transmembrane region" description="Helical" evidence="7">
    <location>
        <begin position="330"/>
        <end position="348"/>
    </location>
</feature>
<dbReference type="InterPro" id="IPR006043">
    <property type="entry name" value="NCS2"/>
</dbReference>
<feature type="transmembrane region" description="Helical" evidence="7">
    <location>
        <begin position="89"/>
        <end position="109"/>
    </location>
</feature>
<keyword evidence="4 7" id="KW-0812">Transmembrane</keyword>
<name>A0A3G1L123_FORW1</name>
<feature type="transmembrane region" description="Helical" evidence="7">
    <location>
        <begin position="291"/>
        <end position="310"/>
    </location>
</feature>
<dbReference type="PROSITE" id="PS01116">
    <property type="entry name" value="XANTH_URACIL_PERMASE"/>
    <property type="match status" value="1"/>
</dbReference>
<dbReference type="GO" id="GO:0005886">
    <property type="term" value="C:plasma membrane"/>
    <property type="evidence" value="ECO:0007669"/>
    <property type="project" value="UniProtKB-ARBA"/>
</dbReference>
<dbReference type="PANTHER" id="PTHR11119">
    <property type="entry name" value="XANTHINE-URACIL / VITAMIN C PERMEASE FAMILY MEMBER"/>
    <property type="match status" value="1"/>
</dbReference>
<dbReference type="AlphaFoldDB" id="A0A3G1L123"/>
<comment type="similarity">
    <text evidence="2">Belongs to the nucleobase:cation symporter-2 (NCS2) (TC 2.A.40) family.</text>
</comment>
<evidence type="ECO:0000256" key="1">
    <source>
        <dbReference type="ARBA" id="ARBA00004141"/>
    </source>
</evidence>
<feature type="transmembrane region" description="Helical" evidence="7">
    <location>
        <begin position="151"/>
        <end position="167"/>
    </location>
</feature>
<evidence type="ECO:0000256" key="7">
    <source>
        <dbReference type="SAM" id="Phobius"/>
    </source>
</evidence>
<feature type="transmembrane region" description="Helical" evidence="7">
    <location>
        <begin position="395"/>
        <end position="425"/>
    </location>
</feature>
<evidence type="ECO:0000256" key="2">
    <source>
        <dbReference type="ARBA" id="ARBA00008821"/>
    </source>
</evidence>
<sequence length="429" mass="45073">MSKQIVQIDERLSLFKALPLAVQHVFAMFGATVLVPYLTGLSPAVALLTSGIATLIFHFFTKGKVPAYLGSSFAFIAPLALYVTEKHSLGEAMGGAIIAGLVYVTIYLVIKVFGTDFINRYVPSVVVGPVVIIIGLALAKTAVADMASTNWAIASFTLLAAVFFSILGKGMLKVIPILLGILSGYLFSIIVQYGGFLPQLQAWGLAAPDLRLLDVKPILEAAWLANPTAQYAHEFAGQVFSFASFHLPVPQFTAAALLAIAPIAFVSIIEDLGHIFVIGNVTEKDLIKNPGFDRVLLGNGLATVVAAFFGGPPATTYGENIGVLAITKVYSSWVIRIAAVIAICLSLIGKLSAALSTIPLAVMGGICILLFGMIAAAGIRTMIEAKSDLSSTRNLIIVAVILILGVGTGKVGYATLAGILLNLVLPQES</sequence>
<evidence type="ECO:0000256" key="6">
    <source>
        <dbReference type="ARBA" id="ARBA00023136"/>
    </source>
</evidence>
<keyword evidence="6 7" id="KW-0472">Membrane</keyword>
<dbReference type="EMBL" id="CP017634">
    <property type="protein sequence ID" value="ATW28482.1"/>
    <property type="molecule type" value="Genomic_DNA"/>
</dbReference>
<feature type="transmembrane region" description="Helical" evidence="7">
    <location>
        <begin position="121"/>
        <end position="139"/>
    </location>
</feature>
<evidence type="ECO:0000256" key="5">
    <source>
        <dbReference type="ARBA" id="ARBA00022989"/>
    </source>
</evidence>
<dbReference type="GO" id="GO:0015205">
    <property type="term" value="F:nucleobase transmembrane transporter activity"/>
    <property type="evidence" value="ECO:0007669"/>
    <property type="project" value="UniProtKB-ARBA"/>
</dbReference>
<dbReference type="NCBIfam" id="TIGR00801">
    <property type="entry name" value="ncs2"/>
    <property type="match status" value="1"/>
</dbReference>
<gene>
    <name evidence="8" type="ORF">DCMF_08865</name>
</gene>
<dbReference type="Pfam" id="PF00860">
    <property type="entry name" value="Xan_ur_permease"/>
    <property type="match status" value="1"/>
</dbReference>